<sequence>MEDLKTASSDHIESYELSNSKNPNKDVDAELQAFATDFAQHDPEWHAYKTKHLLKKIDLHLLPWIVLMYLTNFLDRTALAQARLGTLEKDLGLKGTEFNTITSILFIGYILLQLPSNLLLTKVKPSLYLCSVMAIWGAAEAPFFSGCIFLMSSWYRADELAHRIAILYTGVAMANMFGGLIAAGVLSDLNPAHGIAGWRWLFIIEGASTSGIAMIAVFFMPDYPATTRWLKTEEQHYAQWRLAQDVAGEQDDRNAITWKQALKMAFSDWRLYLFMLMHHSNLLAQSFTYFFPTIVNSLGYGKIETLFLTVPVWFATLLATLLVSYHSSKIRERSFHIATCMLVGAIGNILVVTTHGTGPRMFAMYLMPIGILPPFQMILAWITSSFPRPLGKRAVVVATCGMFGNSAGIYGSYMYPPSDGPQYVPAGIGLAVVCCFCATMAIVIRFILGRENIKLERLEQEQGRSIGFRYIL</sequence>
<feature type="transmembrane region" description="Helical" evidence="7">
    <location>
        <begin position="164"/>
        <end position="186"/>
    </location>
</feature>
<evidence type="ECO:0000256" key="5">
    <source>
        <dbReference type="ARBA" id="ARBA00023136"/>
    </source>
</evidence>
<protein>
    <submittedName>
        <fullName evidence="8">Related to permease of the major facilitator superfamily</fullName>
    </submittedName>
</protein>
<evidence type="ECO:0000313" key="9">
    <source>
        <dbReference type="Proteomes" id="UP000184330"/>
    </source>
</evidence>
<dbReference type="PANTHER" id="PTHR43791">
    <property type="entry name" value="PERMEASE-RELATED"/>
    <property type="match status" value="1"/>
</dbReference>
<feature type="transmembrane region" description="Helical" evidence="7">
    <location>
        <begin position="427"/>
        <end position="448"/>
    </location>
</feature>
<feature type="transmembrane region" description="Helical" evidence="7">
    <location>
        <begin position="335"/>
        <end position="356"/>
    </location>
</feature>
<keyword evidence="9" id="KW-1185">Reference proteome</keyword>
<keyword evidence="2" id="KW-0813">Transport</keyword>
<comment type="subcellular location">
    <subcellularLocation>
        <location evidence="1">Membrane</location>
        <topology evidence="1">Multi-pass membrane protein</topology>
    </subcellularLocation>
</comment>
<dbReference type="GO" id="GO:0016020">
    <property type="term" value="C:membrane"/>
    <property type="evidence" value="ECO:0007669"/>
    <property type="project" value="UniProtKB-SubCell"/>
</dbReference>
<dbReference type="AlphaFoldDB" id="A0A1L7XW90"/>
<dbReference type="Proteomes" id="UP000184330">
    <property type="component" value="Unassembled WGS sequence"/>
</dbReference>
<dbReference type="GO" id="GO:0022857">
    <property type="term" value="F:transmembrane transporter activity"/>
    <property type="evidence" value="ECO:0007669"/>
    <property type="project" value="InterPro"/>
</dbReference>
<feature type="transmembrane region" description="Helical" evidence="7">
    <location>
        <begin position="198"/>
        <end position="220"/>
    </location>
</feature>
<dbReference type="SUPFAM" id="SSF103473">
    <property type="entry name" value="MFS general substrate transporter"/>
    <property type="match status" value="1"/>
</dbReference>
<feature type="transmembrane region" description="Helical" evidence="7">
    <location>
        <begin position="271"/>
        <end position="291"/>
    </location>
</feature>
<feature type="transmembrane region" description="Helical" evidence="7">
    <location>
        <begin position="362"/>
        <end position="382"/>
    </location>
</feature>
<feature type="transmembrane region" description="Helical" evidence="7">
    <location>
        <begin position="126"/>
        <end position="152"/>
    </location>
</feature>
<evidence type="ECO:0000256" key="6">
    <source>
        <dbReference type="SAM" id="MobiDB-lite"/>
    </source>
</evidence>
<feature type="transmembrane region" description="Helical" evidence="7">
    <location>
        <begin position="303"/>
        <end position="323"/>
    </location>
</feature>
<dbReference type="InterPro" id="IPR036259">
    <property type="entry name" value="MFS_trans_sf"/>
</dbReference>
<dbReference type="PANTHER" id="PTHR43791:SF20">
    <property type="entry name" value="TRANSPORTER, PUTATIVE (AFU_ORTHOLOGUE AFUA_3G14670)-RELATED"/>
    <property type="match status" value="1"/>
</dbReference>
<dbReference type="EMBL" id="FJOG01000068">
    <property type="protein sequence ID" value="CZR69311.1"/>
    <property type="molecule type" value="Genomic_DNA"/>
</dbReference>
<organism evidence="8 9">
    <name type="scientific">Phialocephala subalpina</name>
    <dbReference type="NCBI Taxonomy" id="576137"/>
    <lineage>
        <taxon>Eukaryota</taxon>
        <taxon>Fungi</taxon>
        <taxon>Dikarya</taxon>
        <taxon>Ascomycota</taxon>
        <taxon>Pezizomycotina</taxon>
        <taxon>Leotiomycetes</taxon>
        <taxon>Helotiales</taxon>
        <taxon>Mollisiaceae</taxon>
        <taxon>Phialocephala</taxon>
        <taxon>Phialocephala fortinii species complex</taxon>
    </lineage>
</organism>
<evidence type="ECO:0000313" key="8">
    <source>
        <dbReference type="EMBL" id="CZR69311.1"/>
    </source>
</evidence>
<proteinExistence type="predicted"/>
<evidence type="ECO:0000256" key="3">
    <source>
        <dbReference type="ARBA" id="ARBA00022692"/>
    </source>
</evidence>
<feature type="compositionally biased region" description="Basic and acidic residues" evidence="6">
    <location>
        <begin position="1"/>
        <end position="14"/>
    </location>
</feature>
<evidence type="ECO:0000256" key="1">
    <source>
        <dbReference type="ARBA" id="ARBA00004141"/>
    </source>
</evidence>
<dbReference type="OrthoDB" id="2250022at2759"/>
<gene>
    <name evidence="8" type="ORF">PAC_19211</name>
</gene>
<keyword evidence="4 7" id="KW-1133">Transmembrane helix</keyword>
<evidence type="ECO:0000256" key="2">
    <source>
        <dbReference type="ARBA" id="ARBA00022448"/>
    </source>
</evidence>
<evidence type="ECO:0000256" key="7">
    <source>
        <dbReference type="SAM" id="Phobius"/>
    </source>
</evidence>
<feature type="region of interest" description="Disordered" evidence="6">
    <location>
        <begin position="1"/>
        <end position="24"/>
    </location>
</feature>
<keyword evidence="3 7" id="KW-0812">Transmembrane</keyword>
<name>A0A1L7XW90_9HELO</name>
<accession>A0A1L7XW90</accession>
<dbReference type="FunFam" id="1.20.1250.20:FF:000013">
    <property type="entry name" value="MFS general substrate transporter"/>
    <property type="match status" value="1"/>
</dbReference>
<evidence type="ECO:0000256" key="4">
    <source>
        <dbReference type="ARBA" id="ARBA00022989"/>
    </source>
</evidence>
<keyword evidence="5 7" id="KW-0472">Membrane</keyword>
<reference evidence="8 9" key="1">
    <citation type="submission" date="2016-03" db="EMBL/GenBank/DDBJ databases">
        <authorList>
            <person name="Ploux O."/>
        </authorList>
    </citation>
    <scope>NUCLEOTIDE SEQUENCE [LARGE SCALE GENOMIC DNA]</scope>
    <source>
        <strain evidence="8 9">UAMH 11012</strain>
    </source>
</reference>
<feature type="transmembrane region" description="Helical" evidence="7">
    <location>
        <begin position="394"/>
        <end position="415"/>
    </location>
</feature>
<dbReference type="Pfam" id="PF07690">
    <property type="entry name" value="MFS_1"/>
    <property type="match status" value="1"/>
</dbReference>
<feature type="transmembrane region" description="Helical" evidence="7">
    <location>
        <begin position="61"/>
        <end position="79"/>
    </location>
</feature>
<feature type="transmembrane region" description="Helical" evidence="7">
    <location>
        <begin position="100"/>
        <end position="120"/>
    </location>
</feature>
<dbReference type="Gene3D" id="1.20.1250.20">
    <property type="entry name" value="MFS general substrate transporter like domains"/>
    <property type="match status" value="1"/>
</dbReference>
<dbReference type="InterPro" id="IPR011701">
    <property type="entry name" value="MFS"/>
</dbReference>